<dbReference type="Proteomes" id="UP001623349">
    <property type="component" value="Unassembled WGS sequence"/>
</dbReference>
<comment type="caution">
    <text evidence="1">The sequence shown here is derived from an EMBL/GenBank/DDBJ whole genome shotgun (WGS) entry which is preliminary data.</text>
</comment>
<keyword evidence="2" id="KW-1185">Reference proteome</keyword>
<dbReference type="PROSITE" id="PS51257">
    <property type="entry name" value="PROKAR_LIPOPROTEIN"/>
    <property type="match status" value="1"/>
</dbReference>
<protein>
    <submittedName>
        <fullName evidence="1">Guanine nucleotide-binding protein subunit beta-5</fullName>
    </submittedName>
</protein>
<sequence>MERAECTPHLRDQTFLVNVFGSCDKCFKQRALRPVFKKSQQLNYCSTCAEI</sequence>
<name>A0ABQ0F580_APOSI</name>
<gene>
    <name evidence="1" type="ORF">APTSU1_000967200</name>
</gene>
<proteinExistence type="predicted"/>
<reference evidence="1 2" key="1">
    <citation type="submission" date="2024-08" db="EMBL/GenBank/DDBJ databases">
        <title>The draft genome of Apodemus speciosus.</title>
        <authorList>
            <person name="Nabeshima K."/>
            <person name="Suzuki S."/>
            <person name="Onuma M."/>
        </authorList>
    </citation>
    <scope>NUCLEOTIDE SEQUENCE [LARGE SCALE GENOMIC DNA]</scope>
    <source>
        <strain evidence="1">IB14-021</strain>
    </source>
</reference>
<dbReference type="EMBL" id="BAAFST010000009">
    <property type="protein sequence ID" value="GAB1294439.1"/>
    <property type="molecule type" value="Genomic_DNA"/>
</dbReference>
<evidence type="ECO:0000313" key="2">
    <source>
        <dbReference type="Proteomes" id="UP001623349"/>
    </source>
</evidence>
<accession>A0ABQ0F580</accession>
<organism evidence="1 2">
    <name type="scientific">Apodemus speciosus</name>
    <name type="common">Large Japanese field mouse</name>
    <dbReference type="NCBI Taxonomy" id="105296"/>
    <lineage>
        <taxon>Eukaryota</taxon>
        <taxon>Metazoa</taxon>
        <taxon>Chordata</taxon>
        <taxon>Craniata</taxon>
        <taxon>Vertebrata</taxon>
        <taxon>Euteleostomi</taxon>
        <taxon>Mammalia</taxon>
        <taxon>Eutheria</taxon>
        <taxon>Euarchontoglires</taxon>
        <taxon>Glires</taxon>
        <taxon>Rodentia</taxon>
        <taxon>Myomorpha</taxon>
        <taxon>Muroidea</taxon>
        <taxon>Muridae</taxon>
        <taxon>Murinae</taxon>
        <taxon>Apodemus</taxon>
    </lineage>
</organism>
<evidence type="ECO:0000313" key="1">
    <source>
        <dbReference type="EMBL" id="GAB1294439.1"/>
    </source>
</evidence>